<gene>
    <name evidence="8" type="ORF">H5V44_12685</name>
</gene>
<dbReference type="Pfam" id="PF02518">
    <property type="entry name" value="HATPase_c"/>
    <property type="match status" value="1"/>
</dbReference>
<dbReference type="PANTHER" id="PTHR43065">
    <property type="entry name" value="SENSOR HISTIDINE KINASE"/>
    <property type="match status" value="1"/>
</dbReference>
<dbReference type="Pfam" id="PF08448">
    <property type="entry name" value="PAS_4"/>
    <property type="match status" value="1"/>
</dbReference>
<dbReference type="PANTHER" id="PTHR43065:SF10">
    <property type="entry name" value="PEROXIDE STRESS-ACTIVATED HISTIDINE KINASE MAK3"/>
    <property type="match status" value="1"/>
</dbReference>
<dbReference type="InterPro" id="IPR013656">
    <property type="entry name" value="PAS_4"/>
</dbReference>
<dbReference type="PROSITE" id="PS50109">
    <property type="entry name" value="HIS_KIN"/>
    <property type="match status" value="1"/>
</dbReference>
<keyword evidence="1" id="KW-0597">Phosphoprotein</keyword>
<proteinExistence type="predicted"/>
<sequence length="351" mass="38633">MDTFDTNTVTDCLLEPVFAVRTNGNIAFVNARLLELTQVSQDTAIGSEIGWLEQFVADGFDRLHHTITSVSRGETADQRVNLEMRHPPSAPVPRQLTAEARVAPLIRDGELLGALVAIRDITVQRQRRERLHVLSRTLRHDIRNQLNVVLGLDEITAELEDEQKQKRVEKAVEATECLYAMTEKTRLIERQIAGEPDHSSQNLIQIVSAAAAEIRGGYPDAVIEDPVTESAHGEVTNAFATAVEHVIRNAIEHNDSPEPRVEITVAESLGGEYIDVRIADNGPGIDPKQAEIAEGERQMDQSTMHLDGLGLWTVRWVVQNCGGNLTFASNAPRGTIVTLRVPRAEESGSPA</sequence>
<dbReference type="Gene3D" id="3.30.565.10">
    <property type="entry name" value="Histidine kinase-like ATPase, C-terminal domain"/>
    <property type="match status" value="1"/>
</dbReference>
<keyword evidence="3" id="KW-0547">Nucleotide-binding</keyword>
<dbReference type="InterPro" id="IPR005467">
    <property type="entry name" value="His_kinase_dom"/>
</dbReference>
<dbReference type="InterPro" id="IPR035965">
    <property type="entry name" value="PAS-like_dom_sf"/>
</dbReference>
<keyword evidence="5" id="KW-0067">ATP-binding</keyword>
<keyword evidence="4 8" id="KW-0418">Kinase</keyword>
<dbReference type="GO" id="GO:0000160">
    <property type="term" value="P:phosphorelay signal transduction system"/>
    <property type="evidence" value="ECO:0007669"/>
    <property type="project" value="UniProtKB-KW"/>
</dbReference>
<evidence type="ECO:0000313" key="9">
    <source>
        <dbReference type="Proteomes" id="UP000546257"/>
    </source>
</evidence>
<dbReference type="Proteomes" id="UP000546257">
    <property type="component" value="Unassembled WGS sequence"/>
</dbReference>
<comment type="caution">
    <text evidence="8">The sequence shown here is derived from an EMBL/GenBank/DDBJ whole genome shotgun (WGS) entry which is preliminary data.</text>
</comment>
<dbReference type="Gene3D" id="3.30.450.20">
    <property type="entry name" value="PAS domain"/>
    <property type="match status" value="1"/>
</dbReference>
<evidence type="ECO:0000256" key="1">
    <source>
        <dbReference type="ARBA" id="ARBA00022553"/>
    </source>
</evidence>
<dbReference type="InterPro" id="IPR003594">
    <property type="entry name" value="HATPase_dom"/>
</dbReference>
<dbReference type="PRINTS" id="PR00344">
    <property type="entry name" value="BCTRLSENSOR"/>
</dbReference>
<evidence type="ECO:0000259" key="7">
    <source>
        <dbReference type="PROSITE" id="PS50109"/>
    </source>
</evidence>
<keyword evidence="2" id="KW-0808">Transferase</keyword>
<dbReference type="RefSeq" id="WP_185193501.1">
    <property type="nucleotide sequence ID" value="NZ_JACKXD010000004.1"/>
</dbReference>
<keyword evidence="9" id="KW-1185">Reference proteome</keyword>
<evidence type="ECO:0000313" key="8">
    <source>
        <dbReference type="EMBL" id="MBB6647130.1"/>
    </source>
</evidence>
<protein>
    <submittedName>
        <fullName evidence="8">PAS domain-containing sensor histidine kinase</fullName>
    </submittedName>
</protein>
<evidence type="ECO:0000256" key="2">
    <source>
        <dbReference type="ARBA" id="ARBA00022679"/>
    </source>
</evidence>
<evidence type="ECO:0000256" key="6">
    <source>
        <dbReference type="ARBA" id="ARBA00023012"/>
    </source>
</evidence>
<dbReference type="InterPro" id="IPR004358">
    <property type="entry name" value="Sig_transdc_His_kin-like_C"/>
</dbReference>
<feature type="domain" description="Histidine kinase" evidence="7">
    <location>
        <begin position="137"/>
        <end position="345"/>
    </location>
</feature>
<dbReference type="SUPFAM" id="SSF55874">
    <property type="entry name" value="ATPase domain of HSP90 chaperone/DNA topoisomerase II/histidine kinase"/>
    <property type="match status" value="1"/>
</dbReference>
<name>A0A7J9SJL0_9EURY</name>
<dbReference type="EMBL" id="JACKXD010000004">
    <property type="protein sequence ID" value="MBB6647130.1"/>
    <property type="molecule type" value="Genomic_DNA"/>
</dbReference>
<accession>A0A7J9SJL0</accession>
<evidence type="ECO:0000256" key="4">
    <source>
        <dbReference type="ARBA" id="ARBA00022777"/>
    </source>
</evidence>
<organism evidence="8 9">
    <name type="scientific">Halobellus ruber</name>
    <dbReference type="NCBI Taxonomy" id="2761102"/>
    <lineage>
        <taxon>Archaea</taxon>
        <taxon>Methanobacteriati</taxon>
        <taxon>Methanobacteriota</taxon>
        <taxon>Stenosarchaea group</taxon>
        <taxon>Halobacteria</taxon>
        <taxon>Halobacteriales</taxon>
        <taxon>Haloferacaceae</taxon>
        <taxon>Halobellus</taxon>
    </lineage>
</organism>
<dbReference type="GO" id="GO:0016301">
    <property type="term" value="F:kinase activity"/>
    <property type="evidence" value="ECO:0007669"/>
    <property type="project" value="UniProtKB-KW"/>
</dbReference>
<dbReference type="SUPFAM" id="SSF55785">
    <property type="entry name" value="PYP-like sensor domain (PAS domain)"/>
    <property type="match status" value="1"/>
</dbReference>
<dbReference type="SMART" id="SM00387">
    <property type="entry name" value="HATPase_c"/>
    <property type="match status" value="1"/>
</dbReference>
<evidence type="ECO:0000256" key="3">
    <source>
        <dbReference type="ARBA" id="ARBA00022741"/>
    </source>
</evidence>
<dbReference type="GO" id="GO:0005524">
    <property type="term" value="F:ATP binding"/>
    <property type="evidence" value="ECO:0007669"/>
    <property type="project" value="UniProtKB-KW"/>
</dbReference>
<dbReference type="InterPro" id="IPR036890">
    <property type="entry name" value="HATPase_C_sf"/>
</dbReference>
<keyword evidence="6" id="KW-0902">Two-component regulatory system</keyword>
<evidence type="ECO:0000256" key="5">
    <source>
        <dbReference type="ARBA" id="ARBA00022840"/>
    </source>
</evidence>
<dbReference type="AlphaFoldDB" id="A0A7J9SJL0"/>
<reference evidence="8 9" key="1">
    <citation type="submission" date="2020-08" db="EMBL/GenBank/DDBJ databases">
        <authorList>
            <person name="Seo M.-J."/>
        </authorList>
    </citation>
    <scope>NUCLEOTIDE SEQUENCE [LARGE SCALE GENOMIC DNA]</scope>
    <source>
        <strain evidence="8 9">MBLA0160</strain>
    </source>
</reference>